<dbReference type="Pfam" id="PF18759">
    <property type="entry name" value="Plavaka"/>
    <property type="match status" value="1"/>
</dbReference>
<organism evidence="1 2">
    <name type="scientific">Favolaschia claudopus</name>
    <dbReference type="NCBI Taxonomy" id="2862362"/>
    <lineage>
        <taxon>Eukaryota</taxon>
        <taxon>Fungi</taxon>
        <taxon>Dikarya</taxon>
        <taxon>Basidiomycota</taxon>
        <taxon>Agaricomycotina</taxon>
        <taxon>Agaricomycetes</taxon>
        <taxon>Agaricomycetidae</taxon>
        <taxon>Agaricales</taxon>
        <taxon>Marasmiineae</taxon>
        <taxon>Mycenaceae</taxon>
        <taxon>Favolaschia</taxon>
    </lineage>
</organism>
<reference evidence="1 2" key="1">
    <citation type="journal article" date="2024" name="J Genomics">
        <title>Draft genome sequencing and assembly of Favolaschia claudopus CIRM-BRFM 2984 isolated from oak limbs.</title>
        <authorList>
            <person name="Navarro D."/>
            <person name="Drula E."/>
            <person name="Chaduli D."/>
            <person name="Cazenave R."/>
            <person name="Ahrendt S."/>
            <person name="Wang J."/>
            <person name="Lipzen A."/>
            <person name="Daum C."/>
            <person name="Barry K."/>
            <person name="Grigoriev I.V."/>
            <person name="Favel A."/>
            <person name="Rosso M.N."/>
            <person name="Martin F."/>
        </authorList>
    </citation>
    <scope>NUCLEOTIDE SEQUENCE [LARGE SCALE GENOMIC DNA]</scope>
    <source>
        <strain evidence="1 2">CIRM-BRFM 2984</strain>
    </source>
</reference>
<evidence type="ECO:0000313" key="2">
    <source>
        <dbReference type="Proteomes" id="UP001362999"/>
    </source>
</evidence>
<evidence type="ECO:0000313" key="1">
    <source>
        <dbReference type="EMBL" id="KAK7034271.1"/>
    </source>
</evidence>
<comment type="caution">
    <text evidence="1">The sequence shown here is derived from an EMBL/GenBank/DDBJ whole genome shotgun (WGS) entry which is preliminary data.</text>
</comment>
<accession>A0AAW0C4Z5</accession>
<proteinExistence type="predicted"/>
<dbReference type="InterPro" id="IPR041078">
    <property type="entry name" value="Plavaka"/>
</dbReference>
<sequence length="275" mass="30793">MLNPGELDDIREEFIGPLLRGAYFKVVPHPNSAEPTSLILPLAANPAAPAAGNYKPQDVPWAPFRSRADFGVAEIIVKGGLDSDLSKKLIEGASDGWNEGRSRVTIQSVDEMQRTLEAARQYGVRFKSASVSASYKGVEHEIKFEYRDPWDWALALLNDETLGPLFIYNSAKKFYCEGSTVVEHEERVIDEPNTAETWAKYESELPPTDRRNGRKPRLFHCLLPLHFWLDEGLVTKHVTMHPFVFRPVFLPSHIRNASGNGGGILGGYMPPVMIF</sequence>
<name>A0AAW0C4Z5_9AGAR</name>
<dbReference type="Proteomes" id="UP001362999">
    <property type="component" value="Unassembled WGS sequence"/>
</dbReference>
<dbReference type="EMBL" id="JAWWNJ010000021">
    <property type="protein sequence ID" value="KAK7034271.1"/>
    <property type="molecule type" value="Genomic_DNA"/>
</dbReference>
<gene>
    <name evidence="1" type="ORF">R3P38DRAFT_2518881</name>
</gene>
<protein>
    <submittedName>
        <fullName evidence="1">Uncharacterized protein</fullName>
    </submittedName>
</protein>
<dbReference type="AlphaFoldDB" id="A0AAW0C4Z5"/>
<keyword evidence="2" id="KW-1185">Reference proteome</keyword>